<evidence type="ECO:0000256" key="4">
    <source>
        <dbReference type="ARBA" id="ARBA00023098"/>
    </source>
</evidence>
<keyword evidence="3" id="KW-0442">Lipid degradation</keyword>
<evidence type="ECO:0000256" key="2">
    <source>
        <dbReference type="ARBA" id="ARBA00022801"/>
    </source>
</evidence>
<dbReference type="Proteomes" id="UP000233100">
    <property type="component" value="Chromosome 4"/>
</dbReference>
<dbReference type="InterPro" id="IPR029058">
    <property type="entry name" value="AB_hydrolase_fold"/>
</dbReference>
<reference evidence="8" key="2">
    <citation type="submission" date="2025-08" db="UniProtKB">
        <authorList>
            <consortium name="Ensembl"/>
        </authorList>
    </citation>
    <scope>IDENTIFICATION</scope>
</reference>
<dbReference type="GO" id="GO:0034374">
    <property type="term" value="P:low-density lipoprotein particle remodeling"/>
    <property type="evidence" value="ECO:0007669"/>
    <property type="project" value="Ensembl"/>
</dbReference>
<feature type="compositionally biased region" description="Low complexity" evidence="7">
    <location>
        <begin position="1"/>
        <end position="14"/>
    </location>
</feature>
<evidence type="ECO:0000256" key="1">
    <source>
        <dbReference type="ARBA" id="ARBA00013201"/>
    </source>
</evidence>
<comment type="catalytic activity">
    <reaction evidence="6">
        <text>a 1-O-alkyl-2-acetyl-sn-glycero-3-phosphocholine + H2O = a 1-O-alkyl-sn-glycero-3-phosphocholine + acetate + H(+)</text>
        <dbReference type="Rhea" id="RHEA:17777"/>
        <dbReference type="ChEBI" id="CHEBI:15377"/>
        <dbReference type="ChEBI" id="CHEBI:15378"/>
        <dbReference type="ChEBI" id="CHEBI:30089"/>
        <dbReference type="ChEBI" id="CHEBI:30909"/>
        <dbReference type="ChEBI" id="CHEBI:36707"/>
        <dbReference type="EC" id="3.1.1.47"/>
    </reaction>
    <physiologicalReaction direction="left-to-right" evidence="6">
        <dbReference type="Rhea" id="RHEA:17778"/>
    </physiologicalReaction>
</comment>
<dbReference type="AlphaFoldDB" id="A0A2K5TSM5"/>
<protein>
    <recommendedName>
        <fullName evidence="1">1-alkyl-2-acetylglycerophosphocholine esterase</fullName>
        <ecNumber evidence="1">3.1.1.47</ecNumber>
    </recommendedName>
</protein>
<name>A0A2K5TSM5_MACFA</name>
<dbReference type="STRING" id="9541.ENSMFAP00000003064"/>
<dbReference type="PANTHER" id="PTHR10272">
    <property type="entry name" value="PLATELET-ACTIVATING FACTOR ACETYLHYDROLASE"/>
    <property type="match status" value="1"/>
</dbReference>
<dbReference type="Gene3D" id="3.40.50.1820">
    <property type="entry name" value="alpha/beta hydrolase"/>
    <property type="match status" value="1"/>
</dbReference>
<dbReference type="GO" id="GO:0090026">
    <property type="term" value="P:positive regulation of monocyte chemotaxis"/>
    <property type="evidence" value="ECO:0007669"/>
    <property type="project" value="Ensembl"/>
</dbReference>
<dbReference type="GO" id="GO:0034362">
    <property type="term" value="C:low-density lipoprotein particle"/>
    <property type="evidence" value="ECO:0007669"/>
    <property type="project" value="Ensembl"/>
</dbReference>
<organism evidence="8 9">
    <name type="scientific">Macaca fascicularis</name>
    <name type="common">Crab-eating macaque</name>
    <name type="synonym">Cynomolgus monkey</name>
    <dbReference type="NCBI Taxonomy" id="9541"/>
    <lineage>
        <taxon>Eukaryota</taxon>
        <taxon>Metazoa</taxon>
        <taxon>Chordata</taxon>
        <taxon>Craniata</taxon>
        <taxon>Vertebrata</taxon>
        <taxon>Euteleostomi</taxon>
        <taxon>Mammalia</taxon>
        <taxon>Eutheria</taxon>
        <taxon>Euarchontoglires</taxon>
        <taxon>Primates</taxon>
        <taxon>Haplorrhini</taxon>
        <taxon>Catarrhini</taxon>
        <taxon>Cercopithecidae</taxon>
        <taxon>Cercopithecinae</taxon>
        <taxon>Macaca</taxon>
    </lineage>
</organism>
<evidence type="ECO:0000256" key="5">
    <source>
        <dbReference type="ARBA" id="ARBA00023721"/>
    </source>
</evidence>
<sequence>MLASGAAAASGRPGPHAPPRYLLQHRPGRRGSGTKGRAERTRDTAGAQPTRPPPARAARPAATGTAAGQRLAVLAARSSRVWSAWVVLVRGGTRPGTPVPASGSAPRLAWVNKIQVLMAAASFGEAKIPKGNGPYSVGCTDLMFDHTKKGTFLRLYYPSQDDDRLDTLWIPNKEYFWGLSKYLGKHWLMGNILSLLFGSVTTPANWNSPLRPGEKYPLVVFSHGLGAFRTIYSAIGIDLASHGFIVAAVEHRDRSASATYYFKNQSAAEIGKKSWLYLRTLKEEEEIHIRNKQVRQRAKECSQALNLILDIDHGKPVKNALDLKFDMEQLKDSIDREKIAVIGHSFGGATVIQTLSEDQRFRCGIALDAWMLPLGDEVYSRIPQPLFFINSEYFQYPANIIKMKKCYSPDKERKMITIRGSVHQNFADFTFATGKIIGRMLKLKGDIDSDVAIDLSNKASLAFLQKHLGLHKDFDQWDCLIEGDDENLIPGTNINTTNQHIMLQSSSGTEN</sequence>
<dbReference type="SUPFAM" id="SSF53474">
    <property type="entry name" value="alpha/beta-Hydrolases"/>
    <property type="match status" value="1"/>
</dbReference>
<dbReference type="FunFam" id="3.40.50.1820:FF:000062">
    <property type="entry name" value="Platelet-activating factor acetylhydrolase"/>
    <property type="match status" value="1"/>
</dbReference>
<accession>A0A2K5TSM5</accession>
<dbReference type="GO" id="GO:0034441">
    <property type="term" value="P:plasma lipoprotein particle oxidation"/>
    <property type="evidence" value="ECO:0007669"/>
    <property type="project" value="Ensembl"/>
</dbReference>
<comment type="catalytic activity">
    <reaction evidence="5">
        <text>1-O-hexadecyl-2-acetyl-sn-glycero-3-phosphocholine + H2O = 1-O-hexadecyl-sn-glycero-3-phosphocholine + acetate + H(+)</text>
        <dbReference type="Rhea" id="RHEA:40479"/>
        <dbReference type="ChEBI" id="CHEBI:15377"/>
        <dbReference type="ChEBI" id="CHEBI:15378"/>
        <dbReference type="ChEBI" id="CHEBI:30089"/>
        <dbReference type="ChEBI" id="CHEBI:44811"/>
        <dbReference type="ChEBI" id="CHEBI:64496"/>
    </reaction>
    <physiologicalReaction direction="left-to-right" evidence="5">
        <dbReference type="Rhea" id="RHEA:40480"/>
    </physiologicalReaction>
</comment>
<reference evidence="8" key="3">
    <citation type="submission" date="2025-09" db="UniProtKB">
        <authorList>
            <consortium name="Ensembl"/>
        </authorList>
    </citation>
    <scope>IDENTIFICATION</scope>
</reference>
<keyword evidence="4" id="KW-0443">Lipid metabolism</keyword>
<evidence type="ECO:0000256" key="7">
    <source>
        <dbReference type="SAM" id="MobiDB-lite"/>
    </source>
</evidence>
<evidence type="ECO:0000256" key="3">
    <source>
        <dbReference type="ARBA" id="ARBA00022963"/>
    </source>
</evidence>
<dbReference type="GO" id="GO:0034638">
    <property type="term" value="P:phosphatidylcholine catabolic process"/>
    <property type="evidence" value="ECO:0007669"/>
    <property type="project" value="Ensembl"/>
</dbReference>
<evidence type="ECO:0000313" key="9">
    <source>
        <dbReference type="Proteomes" id="UP000233100"/>
    </source>
</evidence>
<dbReference type="GO" id="GO:0047499">
    <property type="term" value="F:calcium-independent phospholipase A2 activity"/>
    <property type="evidence" value="ECO:0007669"/>
    <property type="project" value="Ensembl"/>
</dbReference>
<evidence type="ECO:0000256" key="6">
    <source>
        <dbReference type="ARBA" id="ARBA00048078"/>
    </source>
</evidence>
<proteinExistence type="predicted"/>
<dbReference type="Ensembl" id="ENSMFAT00000027021.2">
    <property type="protein sequence ID" value="ENSMFAP00000003064.2"/>
    <property type="gene ID" value="ENSMFAG00000000129.2"/>
</dbReference>
<dbReference type="EC" id="3.1.1.47" evidence="1"/>
<evidence type="ECO:0000313" key="8">
    <source>
        <dbReference type="Ensembl" id="ENSMFAP00000003064.2"/>
    </source>
</evidence>
<dbReference type="Pfam" id="PF03403">
    <property type="entry name" value="PAF-AH_p_II"/>
    <property type="match status" value="1"/>
</dbReference>
<dbReference type="GO" id="GO:0003847">
    <property type="term" value="F:1-alkyl-2-acetylglycerophosphocholine esterase activity"/>
    <property type="evidence" value="ECO:0007669"/>
    <property type="project" value="UniProtKB-EC"/>
</dbReference>
<reference evidence="8 9" key="1">
    <citation type="submission" date="2013-03" db="EMBL/GenBank/DDBJ databases">
        <authorList>
            <person name="Warren W."/>
            <person name="Wilson R.K."/>
        </authorList>
    </citation>
    <scope>NUCLEOTIDE SEQUENCE</scope>
</reference>
<dbReference type="GeneTree" id="ENSGT00390000005233"/>
<dbReference type="Bgee" id="ENSMFAG00000000129">
    <property type="expression patterns" value="Expressed in spleen and 10 other cell types or tissues"/>
</dbReference>
<feature type="region of interest" description="Disordered" evidence="7">
    <location>
        <begin position="1"/>
        <end position="64"/>
    </location>
</feature>
<keyword evidence="9" id="KW-1185">Reference proteome</keyword>
<dbReference type="PANTHER" id="PTHR10272:SF12">
    <property type="entry name" value="PLATELET-ACTIVATING FACTOR ACETYLHYDROLASE"/>
    <property type="match status" value="1"/>
</dbReference>
<dbReference type="GO" id="GO:0062234">
    <property type="term" value="P:platelet activating factor catabolic process"/>
    <property type="evidence" value="ECO:0007669"/>
    <property type="project" value="Ensembl"/>
</dbReference>
<gene>
    <name evidence="8" type="primary">PLA2G7</name>
</gene>
<dbReference type="GO" id="GO:0005543">
    <property type="term" value="F:phospholipid binding"/>
    <property type="evidence" value="ECO:0007669"/>
    <property type="project" value="Ensembl"/>
</dbReference>
<dbReference type="GO" id="GO:0034440">
    <property type="term" value="P:lipid oxidation"/>
    <property type="evidence" value="ECO:0007669"/>
    <property type="project" value="Ensembl"/>
</dbReference>
<dbReference type="GO" id="GO:0034364">
    <property type="term" value="C:high-density lipoprotein particle"/>
    <property type="evidence" value="ECO:0007669"/>
    <property type="project" value="Ensembl"/>
</dbReference>
<dbReference type="VEuPathDB" id="HostDB:ENSMFAG00000000129"/>
<keyword evidence="2" id="KW-0378">Hydrolase</keyword>